<evidence type="ECO:0000313" key="3">
    <source>
        <dbReference type="EnsemblPlants" id="KQL23033"/>
    </source>
</evidence>
<feature type="signal peptide" evidence="1">
    <location>
        <begin position="1"/>
        <end position="28"/>
    </location>
</feature>
<dbReference type="EMBL" id="AGNK02000763">
    <property type="status" value="NOT_ANNOTATED_CDS"/>
    <property type="molecule type" value="Genomic_DNA"/>
</dbReference>
<dbReference type="EMBL" id="CM003529">
    <property type="protein sequence ID" value="RCV10117.1"/>
    <property type="molecule type" value="Genomic_DNA"/>
</dbReference>
<accession>K3ZY08</accession>
<reference evidence="3" key="3">
    <citation type="submission" date="2018-08" db="UniProtKB">
        <authorList>
            <consortium name="EnsemblPlants"/>
        </authorList>
    </citation>
    <scope>IDENTIFICATION</scope>
    <source>
        <strain evidence="3">Yugu1</strain>
    </source>
</reference>
<reference evidence="2" key="2">
    <citation type="submission" date="2015-07" db="EMBL/GenBank/DDBJ databases">
        <authorList>
            <person name="Noorani M."/>
        </authorList>
    </citation>
    <scope>NUCLEOTIDE SEQUENCE</scope>
    <source>
        <strain evidence="2">Yugu1</strain>
    </source>
</reference>
<dbReference type="AlphaFoldDB" id="K3ZY08"/>
<protein>
    <submittedName>
        <fullName evidence="2 3">Uncharacterized protein</fullName>
    </submittedName>
</protein>
<name>K3ZY08_SETIT</name>
<evidence type="ECO:0000313" key="2">
    <source>
        <dbReference type="EMBL" id="RCV10117.1"/>
    </source>
</evidence>
<feature type="chain" id="PRO_5010128363" evidence="1">
    <location>
        <begin position="29"/>
        <end position="132"/>
    </location>
</feature>
<sequence length="132" mass="13759">MATTSKSMASPALPLLAMVLMLAASALAQAPAPAPPPTPTTTVAPSPSQAFCPPSFDTLQAFQKEAAQHGDQKLFAYFPLFGSSASITSKMTGILSQNPTWKLCVCFPNPFFILGLTGPEVTCAYYVGSVSV</sequence>
<keyword evidence="1" id="KW-0732">Signal</keyword>
<dbReference type="Proteomes" id="UP000004995">
    <property type="component" value="Unassembled WGS sequence"/>
</dbReference>
<dbReference type="EnsemblPlants" id="KQL23033">
    <property type="protein sequence ID" value="KQL23033"/>
    <property type="gene ID" value="SETIT_031490mg"/>
</dbReference>
<dbReference type="Gramene" id="KQL23033">
    <property type="protein sequence ID" value="KQL23033"/>
    <property type="gene ID" value="SETIT_031490mg"/>
</dbReference>
<gene>
    <name evidence="2" type="ORF">SETIT_2G086400v2</name>
</gene>
<proteinExistence type="predicted"/>
<reference evidence="2 4" key="1">
    <citation type="journal article" date="2012" name="Nat. Biotechnol.">
        <title>Reference genome sequence of the model plant Setaria.</title>
        <authorList>
            <person name="Bennetzen J.L."/>
            <person name="Schmutz J."/>
            <person name="Wang H."/>
            <person name="Percifield R."/>
            <person name="Hawkins J."/>
            <person name="Pontaroli A.C."/>
            <person name="Estep M."/>
            <person name="Feng L."/>
            <person name="Vaughn J.N."/>
            <person name="Grimwood J."/>
            <person name="Jenkins J."/>
            <person name="Barry K."/>
            <person name="Lindquist E."/>
            <person name="Hellsten U."/>
            <person name="Deshpande S."/>
            <person name="Wang X."/>
            <person name="Wu X."/>
            <person name="Mitros T."/>
            <person name="Triplett J."/>
            <person name="Yang X."/>
            <person name="Ye C.Y."/>
            <person name="Mauro-Herrera M."/>
            <person name="Wang L."/>
            <person name="Li P."/>
            <person name="Sharma M."/>
            <person name="Sharma R."/>
            <person name="Ronald P.C."/>
            <person name="Panaud O."/>
            <person name="Kellogg E.A."/>
            <person name="Brutnell T.P."/>
            <person name="Doust A.N."/>
            <person name="Tuskan G.A."/>
            <person name="Rokhsar D."/>
            <person name="Devos K.M."/>
        </authorList>
    </citation>
    <scope>NUCLEOTIDE SEQUENCE [LARGE SCALE GENOMIC DNA]</scope>
    <source>
        <strain evidence="4">cv. Yugu1</strain>
        <strain evidence="2">Yugu1</strain>
    </source>
</reference>
<organism evidence="2">
    <name type="scientific">Setaria italica</name>
    <name type="common">Foxtail millet</name>
    <name type="synonym">Panicum italicum</name>
    <dbReference type="NCBI Taxonomy" id="4555"/>
    <lineage>
        <taxon>Eukaryota</taxon>
        <taxon>Viridiplantae</taxon>
        <taxon>Streptophyta</taxon>
        <taxon>Embryophyta</taxon>
        <taxon>Tracheophyta</taxon>
        <taxon>Spermatophyta</taxon>
        <taxon>Magnoliopsida</taxon>
        <taxon>Liliopsida</taxon>
        <taxon>Poales</taxon>
        <taxon>Poaceae</taxon>
        <taxon>PACMAD clade</taxon>
        <taxon>Panicoideae</taxon>
        <taxon>Panicodae</taxon>
        <taxon>Paniceae</taxon>
        <taxon>Cenchrinae</taxon>
        <taxon>Setaria</taxon>
    </lineage>
</organism>
<evidence type="ECO:0000256" key="1">
    <source>
        <dbReference type="SAM" id="SignalP"/>
    </source>
</evidence>
<dbReference type="OrthoDB" id="10464242at2759"/>
<evidence type="ECO:0000313" key="4">
    <source>
        <dbReference type="Proteomes" id="UP000004995"/>
    </source>
</evidence>
<dbReference type="OMA" id="TCAYYVG"/>
<keyword evidence="4" id="KW-1185">Reference proteome</keyword>
<dbReference type="HOGENOM" id="CLU_1985469_0_0_1"/>